<evidence type="ECO:0000259" key="15">
    <source>
        <dbReference type="SMART" id="SM00864"/>
    </source>
</evidence>
<comment type="subcellular location">
    <subcellularLocation>
        <location evidence="3">Cell projection</location>
        <location evidence="3">Cilium</location>
    </subcellularLocation>
    <subcellularLocation>
        <location evidence="1">Cytoplasm</location>
        <location evidence="1">Cytoskeleton</location>
        <location evidence="1">Microtubule organizing center</location>
        <location evidence="1">Centrosome</location>
        <location evidence="1">Centriole</location>
    </subcellularLocation>
    <subcellularLocation>
        <location evidence="2">Nucleus</location>
    </subcellularLocation>
</comment>
<dbReference type="InterPro" id="IPR002967">
    <property type="entry name" value="Delta_tubulin"/>
</dbReference>
<evidence type="ECO:0000256" key="5">
    <source>
        <dbReference type="ARBA" id="ARBA00014184"/>
    </source>
</evidence>
<evidence type="ECO:0000256" key="10">
    <source>
        <dbReference type="ARBA" id="ARBA00023242"/>
    </source>
</evidence>
<comment type="function">
    <text evidence="13">Acts as a positive regulator of hedgehog signaling and regulates ciliary function.</text>
</comment>
<evidence type="ECO:0000256" key="3">
    <source>
        <dbReference type="ARBA" id="ARBA00004138"/>
    </source>
</evidence>
<dbReference type="InterPro" id="IPR023123">
    <property type="entry name" value="Tubulin_C"/>
</dbReference>
<dbReference type="GeneID" id="102806359"/>
<keyword evidence="16" id="KW-1185">Reference proteome</keyword>
<dbReference type="Proteomes" id="UP000694865">
    <property type="component" value="Unplaced"/>
</dbReference>
<dbReference type="SUPFAM" id="SSF55307">
    <property type="entry name" value="Tubulin C-terminal domain-like"/>
    <property type="match status" value="1"/>
</dbReference>
<dbReference type="PRINTS" id="PR01224">
    <property type="entry name" value="DELTATUBULIN"/>
</dbReference>
<dbReference type="InterPro" id="IPR017975">
    <property type="entry name" value="Tubulin_CS"/>
</dbReference>
<dbReference type="InterPro" id="IPR008280">
    <property type="entry name" value="Tub_FtsZ_C"/>
</dbReference>
<keyword evidence="6 14" id="KW-0493">Microtubule</keyword>
<comment type="similarity">
    <text evidence="4 14">Belongs to the tubulin family.</text>
</comment>
<dbReference type="PRINTS" id="PR01161">
    <property type="entry name" value="TUBULIN"/>
</dbReference>
<evidence type="ECO:0000256" key="9">
    <source>
        <dbReference type="ARBA" id="ARBA00023134"/>
    </source>
</evidence>
<evidence type="ECO:0000256" key="12">
    <source>
        <dbReference type="ARBA" id="ARBA00030594"/>
    </source>
</evidence>
<evidence type="ECO:0000256" key="13">
    <source>
        <dbReference type="ARBA" id="ARBA00046149"/>
    </source>
</evidence>
<dbReference type="InterPro" id="IPR003008">
    <property type="entry name" value="Tubulin_FtsZ_GTPase"/>
</dbReference>
<dbReference type="PANTHER" id="PTHR11588">
    <property type="entry name" value="TUBULIN"/>
    <property type="match status" value="1"/>
</dbReference>
<organism evidence="16 17">
    <name type="scientific">Saccoglossus kowalevskii</name>
    <name type="common">Acorn worm</name>
    <dbReference type="NCBI Taxonomy" id="10224"/>
    <lineage>
        <taxon>Eukaryota</taxon>
        <taxon>Metazoa</taxon>
        <taxon>Hemichordata</taxon>
        <taxon>Enteropneusta</taxon>
        <taxon>Harrimaniidae</taxon>
        <taxon>Saccoglossus</taxon>
    </lineage>
</organism>
<evidence type="ECO:0000256" key="7">
    <source>
        <dbReference type="ARBA" id="ARBA00022741"/>
    </source>
</evidence>
<evidence type="ECO:0000256" key="11">
    <source>
        <dbReference type="ARBA" id="ARBA00023273"/>
    </source>
</evidence>
<keyword evidence="11" id="KW-0966">Cell projection</keyword>
<keyword evidence="9 14" id="KW-0342">GTP-binding</keyword>
<accession>A0ABM0M7D8</accession>
<evidence type="ECO:0000313" key="17">
    <source>
        <dbReference type="RefSeq" id="XP_006815929.1"/>
    </source>
</evidence>
<evidence type="ECO:0000256" key="14">
    <source>
        <dbReference type="RuleBase" id="RU000352"/>
    </source>
</evidence>
<evidence type="ECO:0000256" key="6">
    <source>
        <dbReference type="ARBA" id="ARBA00022701"/>
    </source>
</evidence>
<evidence type="ECO:0000256" key="8">
    <source>
        <dbReference type="ARBA" id="ARBA00022794"/>
    </source>
</evidence>
<dbReference type="Gene3D" id="3.40.50.1440">
    <property type="entry name" value="Tubulin/FtsZ, GTPase domain"/>
    <property type="match status" value="1"/>
</dbReference>
<keyword evidence="8" id="KW-0970">Cilium biogenesis/degradation</keyword>
<evidence type="ECO:0000256" key="2">
    <source>
        <dbReference type="ARBA" id="ARBA00004123"/>
    </source>
</evidence>
<evidence type="ECO:0000313" key="16">
    <source>
        <dbReference type="Proteomes" id="UP000694865"/>
    </source>
</evidence>
<dbReference type="Pfam" id="PF00091">
    <property type="entry name" value="Tubulin"/>
    <property type="match status" value="1"/>
</dbReference>
<dbReference type="CDD" id="cd02189">
    <property type="entry name" value="delta_zeta_tubulin-like"/>
    <property type="match status" value="1"/>
</dbReference>
<evidence type="ECO:0000256" key="1">
    <source>
        <dbReference type="ARBA" id="ARBA00004114"/>
    </source>
</evidence>
<reference evidence="17" key="1">
    <citation type="submission" date="2025-08" db="UniProtKB">
        <authorList>
            <consortium name="RefSeq"/>
        </authorList>
    </citation>
    <scope>IDENTIFICATION</scope>
    <source>
        <tissue evidence="17">Testes</tissue>
    </source>
</reference>
<dbReference type="Gene3D" id="1.10.287.600">
    <property type="entry name" value="Helix hairpin bin"/>
    <property type="match status" value="1"/>
</dbReference>
<protein>
    <recommendedName>
        <fullName evidence="5">Tubulin delta chain</fullName>
    </recommendedName>
    <alternativeName>
        <fullName evidence="12">Delta-tubulin</fullName>
    </alternativeName>
</protein>
<proteinExistence type="inferred from homology"/>
<dbReference type="RefSeq" id="XP_006815929.1">
    <property type="nucleotide sequence ID" value="XM_006815866.1"/>
</dbReference>
<gene>
    <name evidence="17" type="primary">LOC102806359</name>
</gene>
<feature type="domain" description="Tubulin/FtsZ GTPase" evidence="15">
    <location>
        <begin position="9"/>
        <end position="211"/>
    </location>
</feature>
<sequence length="393" mass="44366">MAEKDRKNTGYVFHTRDRKLRSINVDSEPKVVRSLLQDTKKSWFRDSNIILGKRGRGTNWALGYHGTRHEPECADDSLLNKTLESLRKEIERCESFSGTVLLHSLSGGTGSGLGAHICECIRDEYQLPYMMSVVIAPHLSGESPLQHYNSLLCLAKLQRNTDSVVLFQNDEVLYQLKRMHKKSDSGISFADMNQHIAACIGGVFLPVTSLTPTCGMPIGAEPWEMVRSICPMPSVKFASINHITKSKASWDTLASSLLHTVPRHGIHGDVYSAMSTVCVVRGDSTNTFPRYIRTVEDKIKHVYNCVSWNPFPVDVWISDMNPASFPGTASMTIAANRSNIIEYTEHILERSKEMFDAKAYLHWYWKYGCEQQDFLDAFDTLETVVSNYKDAVR</sequence>
<evidence type="ECO:0000256" key="4">
    <source>
        <dbReference type="ARBA" id="ARBA00009636"/>
    </source>
</evidence>
<dbReference type="PROSITE" id="PS00227">
    <property type="entry name" value="TUBULIN"/>
    <property type="match status" value="1"/>
</dbReference>
<name>A0ABM0M7D8_SACKO</name>
<keyword evidence="10" id="KW-0539">Nucleus</keyword>
<dbReference type="InterPro" id="IPR000217">
    <property type="entry name" value="Tubulin"/>
</dbReference>
<dbReference type="SUPFAM" id="SSF52490">
    <property type="entry name" value="Tubulin nucleotide-binding domain-like"/>
    <property type="match status" value="1"/>
</dbReference>
<dbReference type="InterPro" id="IPR036525">
    <property type="entry name" value="Tubulin/FtsZ_GTPase_sf"/>
</dbReference>
<dbReference type="SMART" id="SM00864">
    <property type="entry name" value="Tubulin"/>
    <property type="match status" value="1"/>
</dbReference>
<keyword evidence="7 14" id="KW-0547">Nucleotide-binding</keyword>